<gene>
    <name evidence="8" type="ORF">C8C77_10316</name>
</gene>
<evidence type="ECO:0000313" key="9">
    <source>
        <dbReference type="Proteomes" id="UP000294697"/>
    </source>
</evidence>
<feature type="domain" description="Type II secretion system protein GspG C-terminal" evidence="7">
    <location>
        <begin position="45"/>
        <end position="79"/>
    </location>
</feature>
<evidence type="ECO:0000256" key="4">
    <source>
        <dbReference type="ARBA" id="ARBA00022989"/>
    </source>
</evidence>
<keyword evidence="5 6" id="KW-0472">Membrane</keyword>
<comment type="subcellular location">
    <subcellularLocation>
        <location evidence="1">Membrane</location>
        <topology evidence="1">Single-pass membrane protein</topology>
    </subcellularLocation>
</comment>
<dbReference type="GO" id="GO:0015627">
    <property type="term" value="C:type II protein secretion system complex"/>
    <property type="evidence" value="ECO:0007669"/>
    <property type="project" value="InterPro"/>
</dbReference>
<evidence type="ECO:0000256" key="5">
    <source>
        <dbReference type="ARBA" id="ARBA00023136"/>
    </source>
</evidence>
<evidence type="ECO:0000256" key="2">
    <source>
        <dbReference type="ARBA" id="ARBA00022481"/>
    </source>
</evidence>
<organism evidence="8 9">
    <name type="scientific">Halanaerobium saccharolyticum</name>
    <dbReference type="NCBI Taxonomy" id="43595"/>
    <lineage>
        <taxon>Bacteria</taxon>
        <taxon>Bacillati</taxon>
        <taxon>Bacillota</taxon>
        <taxon>Clostridia</taxon>
        <taxon>Halanaerobiales</taxon>
        <taxon>Halanaerobiaceae</taxon>
        <taxon>Halanaerobium</taxon>
    </lineage>
</organism>
<dbReference type="Pfam" id="PF08334">
    <property type="entry name" value="T2SSG"/>
    <property type="match status" value="1"/>
</dbReference>
<dbReference type="PROSITE" id="PS00409">
    <property type="entry name" value="PROKAR_NTER_METHYL"/>
    <property type="match status" value="1"/>
</dbReference>
<dbReference type="PANTHER" id="PTHR30093:SF44">
    <property type="entry name" value="TYPE II SECRETION SYSTEM CORE PROTEIN G"/>
    <property type="match status" value="1"/>
</dbReference>
<evidence type="ECO:0000256" key="1">
    <source>
        <dbReference type="ARBA" id="ARBA00004167"/>
    </source>
</evidence>
<reference evidence="8 9" key="1">
    <citation type="submission" date="2019-03" db="EMBL/GenBank/DDBJ databases">
        <title>Subsurface microbial communities from deep shales in Ohio and West Virginia, USA.</title>
        <authorList>
            <person name="Wrighton K."/>
        </authorList>
    </citation>
    <scope>NUCLEOTIDE SEQUENCE [LARGE SCALE GENOMIC DNA]</scope>
    <source>
        <strain evidence="8 9">MSL9.2</strain>
    </source>
</reference>
<evidence type="ECO:0000256" key="3">
    <source>
        <dbReference type="ARBA" id="ARBA00022692"/>
    </source>
</evidence>
<feature type="transmembrane region" description="Helical" evidence="6">
    <location>
        <begin position="21"/>
        <end position="42"/>
    </location>
</feature>
<dbReference type="InterPro" id="IPR045584">
    <property type="entry name" value="Pilin-like"/>
</dbReference>
<dbReference type="AlphaFoldDB" id="A0A4R7Z7Q5"/>
<dbReference type="InterPro" id="IPR012902">
    <property type="entry name" value="N_methyl_site"/>
</dbReference>
<keyword evidence="2" id="KW-0488">Methylation</keyword>
<dbReference type="RefSeq" id="WP_111571197.1">
    <property type="nucleotide sequence ID" value="NZ_QLME01000003.1"/>
</dbReference>
<dbReference type="PRINTS" id="PR00813">
    <property type="entry name" value="BCTERIALGSPG"/>
</dbReference>
<dbReference type="NCBIfam" id="TIGR02532">
    <property type="entry name" value="IV_pilin_GFxxxE"/>
    <property type="match status" value="1"/>
</dbReference>
<keyword evidence="3 6" id="KW-0812">Transmembrane</keyword>
<dbReference type="GO" id="GO:0015628">
    <property type="term" value="P:protein secretion by the type II secretion system"/>
    <property type="evidence" value="ECO:0007669"/>
    <property type="project" value="InterPro"/>
</dbReference>
<dbReference type="GO" id="GO:0016020">
    <property type="term" value="C:membrane"/>
    <property type="evidence" value="ECO:0007669"/>
    <property type="project" value="UniProtKB-SubCell"/>
</dbReference>
<protein>
    <submittedName>
        <fullName evidence="8">General secretion pathway protein G</fullName>
    </submittedName>
</protein>
<dbReference type="InterPro" id="IPR013545">
    <property type="entry name" value="T2SS_protein-GspG_C"/>
</dbReference>
<dbReference type="Pfam" id="PF07963">
    <property type="entry name" value="N_methyl"/>
    <property type="match status" value="1"/>
</dbReference>
<dbReference type="InterPro" id="IPR000983">
    <property type="entry name" value="Bac_GSPG_pilin"/>
</dbReference>
<dbReference type="PANTHER" id="PTHR30093">
    <property type="entry name" value="GENERAL SECRETION PATHWAY PROTEIN G"/>
    <property type="match status" value="1"/>
</dbReference>
<dbReference type="SUPFAM" id="SSF54523">
    <property type="entry name" value="Pili subunits"/>
    <property type="match status" value="1"/>
</dbReference>
<sequence length="147" mass="16064">MIKKSETCRENLVKNKSGFTLIELLIVIVVLGILMSMAVPALSGVKNKADTAVAKADLHNIMQSLEMYYLDQGEYPGQSTKGDLSSISGDLDELNIKNEAAAYSYQSDADSGAEKYMIIYKADSDEFYYISTDQSALTGPETTEPTL</sequence>
<dbReference type="EMBL" id="SODA01000003">
    <property type="protein sequence ID" value="TDW06889.1"/>
    <property type="molecule type" value="Genomic_DNA"/>
</dbReference>
<accession>A0A4R7Z7Q5</accession>
<comment type="caution">
    <text evidence="8">The sequence shown here is derived from an EMBL/GenBank/DDBJ whole genome shotgun (WGS) entry which is preliminary data.</text>
</comment>
<evidence type="ECO:0000256" key="6">
    <source>
        <dbReference type="SAM" id="Phobius"/>
    </source>
</evidence>
<keyword evidence="4 6" id="KW-1133">Transmembrane helix</keyword>
<dbReference type="Gene3D" id="3.30.700.10">
    <property type="entry name" value="Glycoprotein, Type 4 Pilin"/>
    <property type="match status" value="1"/>
</dbReference>
<dbReference type="Proteomes" id="UP000294697">
    <property type="component" value="Unassembled WGS sequence"/>
</dbReference>
<proteinExistence type="predicted"/>
<name>A0A4R7Z7Q5_9FIRM</name>
<dbReference type="OrthoDB" id="2111889at2"/>
<evidence type="ECO:0000259" key="7">
    <source>
        <dbReference type="Pfam" id="PF08334"/>
    </source>
</evidence>
<evidence type="ECO:0000313" key="8">
    <source>
        <dbReference type="EMBL" id="TDW06889.1"/>
    </source>
</evidence>